<feature type="region of interest" description="Disordered" evidence="1">
    <location>
        <begin position="205"/>
        <end position="230"/>
    </location>
</feature>
<evidence type="ECO:0000256" key="1">
    <source>
        <dbReference type="SAM" id="MobiDB-lite"/>
    </source>
</evidence>
<sequence length="249" mass="28520">MASLQEHMHVQYRSNMDSNIRYAIPDGLLRPQFIFRDTTDEIVYLLMGEVLGQKKPTTEPSWGAFVANTVADFTTSMEMISYLLDKNEVGEAFSALRHIPEKLQGMLKEEPRHILHGFFHAIVKMNWDGKGSRSMNSILTAVLKYTAALAADPSLHWSPAHPLRRIFEGFTRLDTEVQLPELAIRAWKYYMDNWESPPHVAIFNSSTTRRNAHPQTITPPRSTHSRQDPAQYESLSIAERLNLNKDDIL</sequence>
<feature type="compositionally biased region" description="Polar residues" evidence="1">
    <location>
        <begin position="205"/>
        <end position="222"/>
    </location>
</feature>
<accession>A0A423VEK5</accession>
<reference evidence="2 3" key="1">
    <citation type="submission" date="2015-09" db="EMBL/GenBank/DDBJ databases">
        <title>Host preference determinants of Valsa canker pathogens revealed by comparative genomics.</title>
        <authorList>
            <person name="Yin Z."/>
            <person name="Huang L."/>
        </authorList>
    </citation>
    <scope>NUCLEOTIDE SEQUENCE [LARGE SCALE GENOMIC DNA]</scope>
    <source>
        <strain evidence="2 3">YSFL</strain>
    </source>
</reference>
<gene>
    <name evidence="2" type="ORF">VSDG_08696</name>
</gene>
<name>A0A423VEK5_CYTCH</name>
<keyword evidence="3" id="KW-1185">Reference proteome</keyword>
<comment type="caution">
    <text evidence="2">The sequence shown here is derived from an EMBL/GenBank/DDBJ whole genome shotgun (WGS) entry which is preliminary data.</text>
</comment>
<protein>
    <submittedName>
        <fullName evidence="2">Uncharacterized protein</fullName>
    </submittedName>
</protein>
<evidence type="ECO:0000313" key="2">
    <source>
        <dbReference type="EMBL" id="ROV89397.1"/>
    </source>
</evidence>
<organism evidence="2 3">
    <name type="scientific">Cytospora chrysosperma</name>
    <name type="common">Cytospora canker fungus</name>
    <name type="synonym">Sphaeria chrysosperma</name>
    <dbReference type="NCBI Taxonomy" id="252740"/>
    <lineage>
        <taxon>Eukaryota</taxon>
        <taxon>Fungi</taxon>
        <taxon>Dikarya</taxon>
        <taxon>Ascomycota</taxon>
        <taxon>Pezizomycotina</taxon>
        <taxon>Sordariomycetes</taxon>
        <taxon>Sordariomycetidae</taxon>
        <taxon>Diaporthales</taxon>
        <taxon>Cytosporaceae</taxon>
        <taxon>Cytospora</taxon>
    </lineage>
</organism>
<proteinExistence type="predicted"/>
<evidence type="ECO:0000313" key="3">
    <source>
        <dbReference type="Proteomes" id="UP000284375"/>
    </source>
</evidence>
<dbReference type="AlphaFoldDB" id="A0A423VEK5"/>
<dbReference type="OrthoDB" id="5198000at2759"/>
<dbReference type="Proteomes" id="UP000284375">
    <property type="component" value="Unassembled WGS sequence"/>
</dbReference>
<dbReference type="EMBL" id="LJZO01000058">
    <property type="protein sequence ID" value="ROV89397.1"/>
    <property type="molecule type" value="Genomic_DNA"/>
</dbReference>